<comment type="catalytic activity">
    <reaction evidence="1">
        <text>a uridine in RNA = a pseudouridine in RNA</text>
        <dbReference type="Rhea" id="RHEA:48348"/>
        <dbReference type="Rhea" id="RHEA-COMP:12068"/>
        <dbReference type="Rhea" id="RHEA-COMP:12069"/>
        <dbReference type="ChEBI" id="CHEBI:65314"/>
        <dbReference type="ChEBI" id="CHEBI:65315"/>
    </reaction>
</comment>
<dbReference type="GO" id="GO:0140098">
    <property type="term" value="F:catalytic activity, acting on RNA"/>
    <property type="evidence" value="ECO:0007669"/>
    <property type="project" value="UniProtKB-ARBA"/>
</dbReference>
<dbReference type="GO" id="GO:0001522">
    <property type="term" value="P:pseudouridine synthesis"/>
    <property type="evidence" value="ECO:0007669"/>
    <property type="project" value="InterPro"/>
</dbReference>
<feature type="domain" description="Pseudouridine synthase RsuA/RluA-like" evidence="6">
    <location>
        <begin position="11"/>
        <end position="163"/>
    </location>
</feature>
<dbReference type="GO" id="GO:0003723">
    <property type="term" value="F:RNA binding"/>
    <property type="evidence" value="ECO:0007669"/>
    <property type="project" value="InterPro"/>
</dbReference>
<keyword evidence="3" id="KW-0413">Isomerase</keyword>
<dbReference type="InterPro" id="IPR050188">
    <property type="entry name" value="RluA_PseudoU_synthase"/>
</dbReference>
<evidence type="ECO:0000256" key="1">
    <source>
        <dbReference type="ARBA" id="ARBA00000073"/>
    </source>
</evidence>
<dbReference type="GO" id="GO:0006396">
    <property type="term" value="P:RNA processing"/>
    <property type="evidence" value="ECO:0007669"/>
    <property type="project" value="UniProtKB-ARBA"/>
</dbReference>
<dbReference type="PANTHER" id="PTHR21600">
    <property type="entry name" value="MITOCHONDRIAL RNA PSEUDOURIDINE SYNTHASE"/>
    <property type="match status" value="1"/>
</dbReference>
<protein>
    <recommendedName>
        <fullName evidence="4">RNA pseudouridylate synthase</fullName>
    </recommendedName>
    <alternativeName>
        <fullName evidence="5">RNA-uridine isomerase</fullName>
    </alternativeName>
</protein>
<evidence type="ECO:0000313" key="7">
    <source>
        <dbReference type="EMBL" id="QFJ54957.1"/>
    </source>
</evidence>
<dbReference type="Pfam" id="PF00849">
    <property type="entry name" value="PseudoU_synth_2"/>
    <property type="match status" value="1"/>
</dbReference>
<evidence type="ECO:0000256" key="2">
    <source>
        <dbReference type="ARBA" id="ARBA00010876"/>
    </source>
</evidence>
<dbReference type="RefSeq" id="WP_151623410.1">
    <property type="nucleotide sequence ID" value="NZ_CP043028.1"/>
</dbReference>
<evidence type="ECO:0000256" key="3">
    <source>
        <dbReference type="ARBA" id="ARBA00023235"/>
    </source>
</evidence>
<dbReference type="PANTHER" id="PTHR21600:SF83">
    <property type="entry name" value="PSEUDOURIDYLATE SYNTHASE RPUSD4, MITOCHONDRIAL"/>
    <property type="match status" value="1"/>
</dbReference>
<dbReference type="InterPro" id="IPR020103">
    <property type="entry name" value="PsdUridine_synth_cat_dom_sf"/>
</dbReference>
<reference evidence="8" key="1">
    <citation type="submission" date="2019-08" db="EMBL/GenBank/DDBJ databases">
        <title>Complete Genome Sequence of the Polysaccharide-Degrading Rumen Bacterium Pseudobutyrivibrio xylanivorans MA3014.</title>
        <authorList>
            <person name="Palevich N."/>
            <person name="Maclean P.H."/>
            <person name="Kelly W.J."/>
            <person name="Leahy S.C."/>
            <person name="Rakonjac J."/>
            <person name="Attwood G.T."/>
        </authorList>
    </citation>
    <scope>NUCLEOTIDE SEQUENCE [LARGE SCALE GENOMIC DNA]</scope>
    <source>
        <strain evidence="8">MA3014</strain>
    </source>
</reference>
<gene>
    <name evidence="7" type="ORF">FXF36_08835</name>
</gene>
<dbReference type="Proteomes" id="UP000327030">
    <property type="component" value="Chromosome 1"/>
</dbReference>
<comment type="similarity">
    <text evidence="2">Belongs to the pseudouridine synthase RluA family.</text>
</comment>
<name>A0A5P6VQS7_PSEXY</name>
<dbReference type="Gene3D" id="3.30.2350.10">
    <property type="entry name" value="Pseudouridine synthase"/>
    <property type="match status" value="1"/>
</dbReference>
<evidence type="ECO:0000259" key="6">
    <source>
        <dbReference type="Pfam" id="PF00849"/>
    </source>
</evidence>
<accession>A0A5P6VQS7</accession>
<sequence>MVDVIFEDASILVCYKPAGVATQTRNIGEKDMESEISNYLKGKGESPEIHVVHRLDQPVEGVMVFAKTKEAANNLTKQIAEHSFKKRYYAIITRESFPEEGQLVDYLVKDNRTNLSKVVKASDPRAKRAELEYHTIDQWDDRKLLDIELHTGRHHQIRIQLASRTAPILGDVKYGGAATGRNLSLCSWFIGFTHPTTGESMSFKCTPRGEDFKDSKVAS</sequence>
<proteinExistence type="inferred from homology"/>
<dbReference type="GO" id="GO:0009982">
    <property type="term" value="F:pseudouridine synthase activity"/>
    <property type="evidence" value="ECO:0007669"/>
    <property type="project" value="InterPro"/>
</dbReference>
<dbReference type="OrthoDB" id="9773999at2"/>
<organism evidence="7 8">
    <name type="scientific">Pseudobutyrivibrio xylanivorans</name>
    <dbReference type="NCBI Taxonomy" id="185007"/>
    <lineage>
        <taxon>Bacteria</taxon>
        <taxon>Bacillati</taxon>
        <taxon>Bacillota</taxon>
        <taxon>Clostridia</taxon>
        <taxon>Lachnospirales</taxon>
        <taxon>Lachnospiraceae</taxon>
        <taxon>Pseudobutyrivibrio</taxon>
    </lineage>
</organism>
<dbReference type="CDD" id="cd02869">
    <property type="entry name" value="PseudoU_synth_RluA_like"/>
    <property type="match status" value="1"/>
</dbReference>
<dbReference type="EMBL" id="CP043028">
    <property type="protein sequence ID" value="QFJ54957.1"/>
    <property type="molecule type" value="Genomic_DNA"/>
</dbReference>
<dbReference type="AlphaFoldDB" id="A0A5P6VQS7"/>
<dbReference type="KEGG" id="pxv:FXF36_08835"/>
<evidence type="ECO:0000256" key="4">
    <source>
        <dbReference type="ARBA" id="ARBA00031870"/>
    </source>
</evidence>
<dbReference type="InterPro" id="IPR006145">
    <property type="entry name" value="PsdUridine_synth_RsuA/RluA"/>
</dbReference>
<evidence type="ECO:0000256" key="5">
    <source>
        <dbReference type="ARBA" id="ARBA00033164"/>
    </source>
</evidence>
<dbReference type="SUPFAM" id="SSF55120">
    <property type="entry name" value="Pseudouridine synthase"/>
    <property type="match status" value="1"/>
</dbReference>
<evidence type="ECO:0000313" key="8">
    <source>
        <dbReference type="Proteomes" id="UP000327030"/>
    </source>
</evidence>